<dbReference type="PROSITE" id="PS50192">
    <property type="entry name" value="T_SNARE"/>
    <property type="match status" value="1"/>
</dbReference>
<gene>
    <name evidence="13" type="ORF">TRFO_25239</name>
</gene>
<evidence type="ECO:0000256" key="6">
    <source>
        <dbReference type="ARBA" id="ARBA00022989"/>
    </source>
</evidence>
<dbReference type="SUPFAM" id="SSF47661">
    <property type="entry name" value="t-snare proteins"/>
    <property type="match status" value="1"/>
</dbReference>
<evidence type="ECO:0000259" key="12">
    <source>
        <dbReference type="PROSITE" id="PS50192"/>
    </source>
</evidence>
<keyword evidence="9 11" id="KW-0472">Membrane</keyword>
<name>A0A1J4K6N3_9EUKA</name>
<dbReference type="AlphaFoldDB" id="A0A1J4K6N3"/>
<keyword evidence="5" id="KW-0653">Protein transport</keyword>
<evidence type="ECO:0000256" key="9">
    <source>
        <dbReference type="ARBA" id="ARBA00023136"/>
    </source>
</evidence>
<protein>
    <submittedName>
        <fullName evidence="13">SNARE domain containing protein</fullName>
    </submittedName>
</protein>
<dbReference type="PANTHER" id="PTHR19957:SF83">
    <property type="entry name" value="SYNTAXIN-16"/>
    <property type="match status" value="1"/>
</dbReference>
<dbReference type="GeneID" id="94838932"/>
<keyword evidence="6 11" id="KW-1133">Transmembrane helix</keyword>
<dbReference type="Proteomes" id="UP000179807">
    <property type="component" value="Unassembled WGS sequence"/>
</dbReference>
<dbReference type="VEuPathDB" id="TrichDB:TRFO_25239"/>
<dbReference type="EMBL" id="MLAK01000719">
    <property type="protein sequence ID" value="OHT06634.1"/>
    <property type="molecule type" value="Genomic_DNA"/>
</dbReference>
<keyword evidence="14" id="KW-1185">Reference proteome</keyword>
<feature type="region of interest" description="Disordered" evidence="10">
    <location>
        <begin position="12"/>
        <end position="36"/>
    </location>
</feature>
<evidence type="ECO:0000256" key="10">
    <source>
        <dbReference type="SAM" id="MobiDB-lite"/>
    </source>
</evidence>
<evidence type="ECO:0000256" key="2">
    <source>
        <dbReference type="ARBA" id="ARBA00009063"/>
    </source>
</evidence>
<organism evidence="13 14">
    <name type="scientific">Tritrichomonas foetus</name>
    <dbReference type="NCBI Taxonomy" id="1144522"/>
    <lineage>
        <taxon>Eukaryota</taxon>
        <taxon>Metamonada</taxon>
        <taxon>Parabasalia</taxon>
        <taxon>Tritrichomonadida</taxon>
        <taxon>Tritrichomonadidae</taxon>
        <taxon>Tritrichomonas</taxon>
    </lineage>
</organism>
<dbReference type="RefSeq" id="XP_068359770.1">
    <property type="nucleotide sequence ID" value="XM_068504228.1"/>
</dbReference>
<evidence type="ECO:0000256" key="8">
    <source>
        <dbReference type="ARBA" id="ARBA00023054"/>
    </source>
</evidence>
<comment type="caution">
    <text evidence="13">The sequence shown here is derived from an EMBL/GenBank/DDBJ whole genome shotgun (WGS) entry which is preliminary data.</text>
</comment>
<dbReference type="GO" id="GO:0000139">
    <property type="term" value="C:Golgi membrane"/>
    <property type="evidence" value="ECO:0007669"/>
    <property type="project" value="UniProtKB-SubCell"/>
</dbReference>
<feature type="compositionally biased region" description="Polar residues" evidence="10">
    <location>
        <begin position="18"/>
        <end position="32"/>
    </location>
</feature>
<feature type="transmembrane region" description="Helical" evidence="11">
    <location>
        <begin position="242"/>
        <end position="260"/>
    </location>
</feature>
<dbReference type="GO" id="GO:0031201">
    <property type="term" value="C:SNARE complex"/>
    <property type="evidence" value="ECO:0007669"/>
    <property type="project" value="TreeGrafter"/>
</dbReference>
<evidence type="ECO:0000256" key="5">
    <source>
        <dbReference type="ARBA" id="ARBA00022927"/>
    </source>
</evidence>
<dbReference type="Gene3D" id="1.20.58.70">
    <property type="match status" value="1"/>
</dbReference>
<dbReference type="GO" id="GO:0006886">
    <property type="term" value="P:intracellular protein transport"/>
    <property type="evidence" value="ECO:0007669"/>
    <property type="project" value="TreeGrafter"/>
</dbReference>
<comment type="subcellular location">
    <subcellularLocation>
        <location evidence="1">Golgi apparatus membrane</location>
        <topology evidence="1">Single-pass type IV membrane protein</topology>
    </subcellularLocation>
</comment>
<dbReference type="PANTHER" id="PTHR19957">
    <property type="entry name" value="SYNTAXIN"/>
    <property type="match status" value="1"/>
</dbReference>
<dbReference type="InterPro" id="IPR010989">
    <property type="entry name" value="SNARE"/>
</dbReference>
<evidence type="ECO:0000313" key="14">
    <source>
        <dbReference type="Proteomes" id="UP000179807"/>
    </source>
</evidence>
<keyword evidence="7" id="KW-0333">Golgi apparatus</keyword>
<evidence type="ECO:0000256" key="11">
    <source>
        <dbReference type="SAM" id="Phobius"/>
    </source>
</evidence>
<reference evidence="13" key="1">
    <citation type="submission" date="2016-10" db="EMBL/GenBank/DDBJ databases">
        <authorList>
            <person name="Benchimol M."/>
            <person name="Almeida L.G."/>
            <person name="Vasconcelos A.T."/>
            <person name="Perreira-Neves A."/>
            <person name="Rosa I.A."/>
            <person name="Tasca T."/>
            <person name="Bogo M.R."/>
            <person name="de Souza W."/>
        </authorList>
    </citation>
    <scope>NUCLEOTIDE SEQUENCE [LARGE SCALE GENOMIC DNA]</scope>
    <source>
        <strain evidence="13">K</strain>
    </source>
</reference>
<evidence type="ECO:0000256" key="7">
    <source>
        <dbReference type="ARBA" id="ARBA00023034"/>
    </source>
</evidence>
<dbReference type="InterPro" id="IPR045242">
    <property type="entry name" value="Syntaxin"/>
</dbReference>
<dbReference type="OrthoDB" id="421009at2759"/>
<proteinExistence type="inferred from homology"/>
<dbReference type="InterPro" id="IPR000727">
    <property type="entry name" value="T_SNARE_dom"/>
</dbReference>
<evidence type="ECO:0000256" key="1">
    <source>
        <dbReference type="ARBA" id="ARBA00004409"/>
    </source>
</evidence>
<keyword evidence="8" id="KW-0175">Coiled coil</keyword>
<accession>A0A1J4K6N3</accession>
<feature type="domain" description="T-SNARE coiled-coil homology" evidence="12">
    <location>
        <begin position="170"/>
        <end position="232"/>
    </location>
</feature>
<evidence type="ECO:0000313" key="13">
    <source>
        <dbReference type="EMBL" id="OHT06634.1"/>
    </source>
</evidence>
<keyword evidence="3" id="KW-0813">Transport</keyword>
<dbReference type="GO" id="GO:0006906">
    <property type="term" value="P:vesicle fusion"/>
    <property type="evidence" value="ECO:0007669"/>
    <property type="project" value="TreeGrafter"/>
</dbReference>
<dbReference type="GO" id="GO:0000149">
    <property type="term" value="F:SNARE binding"/>
    <property type="evidence" value="ECO:0007669"/>
    <property type="project" value="TreeGrafter"/>
</dbReference>
<dbReference type="GO" id="GO:0048278">
    <property type="term" value="P:vesicle docking"/>
    <property type="evidence" value="ECO:0007669"/>
    <property type="project" value="TreeGrafter"/>
</dbReference>
<evidence type="ECO:0000256" key="3">
    <source>
        <dbReference type="ARBA" id="ARBA00022448"/>
    </source>
</evidence>
<dbReference type="GO" id="GO:0005484">
    <property type="term" value="F:SNAP receptor activity"/>
    <property type="evidence" value="ECO:0007669"/>
    <property type="project" value="TreeGrafter"/>
</dbReference>
<keyword evidence="4 11" id="KW-0812">Transmembrane</keyword>
<comment type="similarity">
    <text evidence="2">Belongs to the syntaxin family.</text>
</comment>
<evidence type="ECO:0000256" key="4">
    <source>
        <dbReference type="ARBA" id="ARBA00022692"/>
    </source>
</evidence>
<sequence length="261" mass="29906">MNRTSEFFKYLKQERQSSEQPKISQTRKQTPFSDGAQDVNRRLIHASETISTLRSLVKGGNILGQDDIQIQELIVNLNKELGIIDQRIKDVEKMKSQPQHAANVAQALRRNLAMVTEDFKSVIQERSEIIQKLTERRKNIGTASSSPAAFATLYGNGDEVEIPMQGQALIEQQRERYDMVRNVEQSITEILDMLVKLSEIIASHDYEIDRIDQFATETMDGIEKGHSELIKYFDKVKSNKCLMLKIFAILIFFAIIFILII</sequence>
<dbReference type="Pfam" id="PF05739">
    <property type="entry name" value="SNARE"/>
    <property type="match status" value="1"/>
</dbReference>